<dbReference type="Gene3D" id="3.10.180.10">
    <property type="entry name" value="2,3-Dihydroxybiphenyl 1,2-Dioxygenase, domain 1"/>
    <property type="match status" value="1"/>
</dbReference>
<dbReference type="InterPro" id="IPR004360">
    <property type="entry name" value="Glyas_Fos-R_dOase_dom"/>
</dbReference>
<reference evidence="3" key="1">
    <citation type="submission" date="2016-10" db="EMBL/GenBank/DDBJ databases">
        <authorList>
            <person name="Varghese N."/>
            <person name="Submissions S."/>
        </authorList>
    </citation>
    <scope>NUCLEOTIDE SEQUENCE [LARGE SCALE GENOMIC DNA]</scope>
    <source>
        <strain evidence="3">MPL-11</strain>
    </source>
</reference>
<name>A0A1H0YK32_9LACT</name>
<feature type="domain" description="VOC" evidence="1">
    <location>
        <begin position="6"/>
        <end position="133"/>
    </location>
</feature>
<evidence type="ECO:0000259" key="1">
    <source>
        <dbReference type="PROSITE" id="PS51819"/>
    </source>
</evidence>
<dbReference type="RefSeq" id="WP_089975759.1">
    <property type="nucleotide sequence ID" value="NZ_CP084916.1"/>
</dbReference>
<dbReference type="InterPro" id="IPR029068">
    <property type="entry name" value="Glyas_Bleomycin-R_OHBP_Dase"/>
</dbReference>
<dbReference type="PANTHER" id="PTHR36503:SF2">
    <property type="entry name" value="BLR2408 PROTEIN"/>
    <property type="match status" value="1"/>
</dbReference>
<dbReference type="PANTHER" id="PTHR36503">
    <property type="entry name" value="BLR2520 PROTEIN"/>
    <property type="match status" value="1"/>
</dbReference>
<dbReference type="OrthoDB" id="9798430at2"/>
<accession>A0A1H0YK32</accession>
<evidence type="ECO:0000313" key="3">
    <source>
        <dbReference type="Proteomes" id="UP000199481"/>
    </source>
</evidence>
<evidence type="ECO:0000313" key="2">
    <source>
        <dbReference type="EMBL" id="SDQ15380.1"/>
    </source>
</evidence>
<dbReference type="Proteomes" id="UP000199481">
    <property type="component" value="Unassembled WGS sequence"/>
</dbReference>
<dbReference type="EMBL" id="FNJW01000008">
    <property type="protein sequence ID" value="SDQ15380.1"/>
    <property type="molecule type" value="Genomic_DNA"/>
</dbReference>
<dbReference type="AlphaFoldDB" id="A0A1H0YK32"/>
<dbReference type="SUPFAM" id="SSF54593">
    <property type="entry name" value="Glyoxalase/Bleomycin resistance protein/Dihydroxybiphenyl dioxygenase"/>
    <property type="match status" value="1"/>
</dbReference>
<organism evidence="2 3">
    <name type="scientific">Carnobacterium viridans</name>
    <dbReference type="NCBI Taxonomy" id="174587"/>
    <lineage>
        <taxon>Bacteria</taxon>
        <taxon>Bacillati</taxon>
        <taxon>Bacillota</taxon>
        <taxon>Bacilli</taxon>
        <taxon>Lactobacillales</taxon>
        <taxon>Carnobacteriaceae</taxon>
        <taxon>Carnobacterium</taxon>
    </lineage>
</organism>
<protein>
    <recommendedName>
        <fullName evidence="1">VOC domain-containing protein</fullName>
    </recommendedName>
</protein>
<dbReference type="InterPro" id="IPR037523">
    <property type="entry name" value="VOC_core"/>
</dbReference>
<dbReference type="Pfam" id="PF00903">
    <property type="entry name" value="Glyoxalase"/>
    <property type="match status" value="1"/>
</dbReference>
<proteinExistence type="predicted"/>
<dbReference type="PROSITE" id="PS51819">
    <property type="entry name" value="VOC"/>
    <property type="match status" value="1"/>
</dbReference>
<keyword evidence="3" id="KW-1185">Reference proteome</keyword>
<sequence length="140" mass="15848">MTVGVEAIFVNLPVKDLTKSMNFFKALGFKFNEEFTDNKGANMIISDSIFVMLLTEEFFTSFTHLGITDTSKENEAIIALQVKSKDAVDELVNTALANGAEDKTTALSDEEEAMMFYRRFKDLDGHLWEIMYMDMSAMDI</sequence>
<gene>
    <name evidence="2" type="ORF">SAMN04487752_0992</name>
</gene>